<dbReference type="RefSeq" id="WP_060937255.1">
    <property type="nucleotide sequence ID" value="NZ_JASOZP010000028.1"/>
</dbReference>
<feature type="domain" description="HicB-like antitoxin of toxin-antitoxin system" evidence="1">
    <location>
        <begin position="5"/>
        <end position="75"/>
    </location>
</feature>
<dbReference type="Pfam" id="PF15919">
    <property type="entry name" value="HicB_lk_antitox"/>
    <property type="match status" value="1"/>
</dbReference>
<evidence type="ECO:0000313" key="2">
    <source>
        <dbReference type="EMBL" id="KXB33990.1"/>
    </source>
</evidence>
<dbReference type="InterPro" id="IPR035069">
    <property type="entry name" value="TTHA1013/TTHA0281-like"/>
</dbReference>
<dbReference type="SUPFAM" id="SSF143100">
    <property type="entry name" value="TTHA1013/TTHA0281-like"/>
    <property type="match status" value="1"/>
</dbReference>
<evidence type="ECO:0000259" key="1">
    <source>
        <dbReference type="Pfam" id="PF15919"/>
    </source>
</evidence>
<protein>
    <submittedName>
        <fullName evidence="2">Toxin-antitoxin system, antitoxin component, HicB family</fullName>
    </submittedName>
</protein>
<dbReference type="EMBL" id="LSCQ01000087">
    <property type="protein sequence ID" value="KXB33990.1"/>
    <property type="molecule type" value="Genomic_DNA"/>
</dbReference>
<dbReference type="OrthoDB" id="5419659at2"/>
<reference evidence="2 3" key="1">
    <citation type="submission" date="2016-01" db="EMBL/GenBank/DDBJ databases">
        <authorList>
            <person name="Oliw E.H."/>
        </authorList>
    </citation>
    <scope>NUCLEOTIDE SEQUENCE [LARGE SCALE GENOMIC DNA]</scope>
    <source>
        <strain evidence="2 3">KA00635</strain>
    </source>
</reference>
<proteinExistence type="predicted"/>
<dbReference type="PATRIC" id="fig|87541.4.peg.1556"/>
<dbReference type="Gene3D" id="3.30.160.250">
    <property type="match status" value="1"/>
</dbReference>
<evidence type="ECO:0000313" key="3">
    <source>
        <dbReference type="Proteomes" id="UP000070422"/>
    </source>
</evidence>
<comment type="caution">
    <text evidence="2">The sequence shown here is derived from an EMBL/GenBank/DDBJ whole genome shotgun (WGS) entry which is preliminary data.</text>
</comment>
<dbReference type="InterPro" id="IPR031807">
    <property type="entry name" value="HicB-like"/>
</dbReference>
<dbReference type="AlphaFoldDB" id="A0A133XSU0"/>
<name>A0A133XSU0_9LACT</name>
<organism evidence="2 3">
    <name type="scientific">Aerococcus christensenii</name>
    <dbReference type="NCBI Taxonomy" id="87541"/>
    <lineage>
        <taxon>Bacteria</taxon>
        <taxon>Bacillati</taxon>
        <taxon>Bacillota</taxon>
        <taxon>Bacilli</taxon>
        <taxon>Lactobacillales</taxon>
        <taxon>Aerococcaceae</taxon>
        <taxon>Aerococcus</taxon>
    </lineage>
</organism>
<dbReference type="Proteomes" id="UP000070422">
    <property type="component" value="Unassembled WGS sequence"/>
</dbReference>
<accession>A0A133XSU0</accession>
<gene>
    <name evidence="2" type="ORF">HMPREF3187_01569</name>
</gene>
<sequence length="148" mass="16692">MNTCYPALFYFDTESDSYFVTFPDFENSATQGDTIAEALAMASEYLGITLADYIEREDKVPNSSNINHLSLKENYPFKNDSGIDDSLYDFDKSFISMVSTDVTQYLNQEKPVKKTLTIPLWADTLGKKLNLNFSKTLTEAIANKHLGV</sequence>